<keyword evidence="2" id="KW-0805">Transcription regulation</keyword>
<dbReference type="Pfam" id="PF00126">
    <property type="entry name" value="HTH_1"/>
    <property type="match status" value="1"/>
</dbReference>
<protein>
    <submittedName>
        <fullName evidence="7">LysR family transcriptional regulator</fullName>
    </submittedName>
</protein>
<dbReference type="RefSeq" id="WP_028499974.1">
    <property type="nucleotide sequence ID" value="NZ_CP028519.1"/>
</dbReference>
<evidence type="ECO:0000313" key="7">
    <source>
        <dbReference type="EMBL" id="AVY93000.1"/>
    </source>
</evidence>
<reference evidence="7 8" key="1">
    <citation type="submission" date="2018-04" db="EMBL/GenBank/DDBJ databases">
        <title>Denitrifier Microvirgula.</title>
        <authorList>
            <person name="Anderson E."/>
            <person name="Jang J."/>
            <person name="Ishii S."/>
        </authorList>
    </citation>
    <scope>NUCLEOTIDE SEQUENCE [LARGE SCALE GENOMIC DNA]</scope>
    <source>
        <strain evidence="7 8">BE2.4</strain>
    </source>
</reference>
<keyword evidence="8" id="KW-1185">Reference proteome</keyword>
<proteinExistence type="inferred from homology"/>
<dbReference type="OrthoDB" id="9775392at2"/>
<evidence type="ECO:0000256" key="3">
    <source>
        <dbReference type="ARBA" id="ARBA00023125"/>
    </source>
</evidence>
<dbReference type="STRING" id="1122240.GCA_000620105_03054"/>
<dbReference type="GO" id="GO:0003700">
    <property type="term" value="F:DNA-binding transcription factor activity"/>
    <property type="evidence" value="ECO:0007669"/>
    <property type="project" value="InterPro"/>
</dbReference>
<evidence type="ECO:0000256" key="1">
    <source>
        <dbReference type="ARBA" id="ARBA00009437"/>
    </source>
</evidence>
<dbReference type="FunFam" id="1.10.10.10:FF:000001">
    <property type="entry name" value="LysR family transcriptional regulator"/>
    <property type="match status" value="1"/>
</dbReference>
<dbReference type="PANTHER" id="PTHR30346">
    <property type="entry name" value="TRANSCRIPTIONAL DUAL REGULATOR HCAR-RELATED"/>
    <property type="match status" value="1"/>
</dbReference>
<dbReference type="PRINTS" id="PR00039">
    <property type="entry name" value="HTHLYSR"/>
</dbReference>
<gene>
    <name evidence="7" type="ORF">DAI18_02280</name>
</gene>
<dbReference type="InterPro" id="IPR005119">
    <property type="entry name" value="LysR_subst-bd"/>
</dbReference>
<dbReference type="GO" id="GO:0032993">
    <property type="term" value="C:protein-DNA complex"/>
    <property type="evidence" value="ECO:0007669"/>
    <property type="project" value="TreeGrafter"/>
</dbReference>
<dbReference type="PROSITE" id="PS50931">
    <property type="entry name" value="HTH_LYSR"/>
    <property type="match status" value="1"/>
</dbReference>
<accession>A0A2S0P6J9</accession>
<keyword evidence="5" id="KW-0804">Transcription</keyword>
<evidence type="ECO:0000256" key="2">
    <source>
        <dbReference type="ARBA" id="ARBA00023015"/>
    </source>
</evidence>
<keyword evidence="3" id="KW-0238">DNA-binding</keyword>
<dbReference type="Gene3D" id="3.40.190.10">
    <property type="entry name" value="Periplasmic binding protein-like II"/>
    <property type="match status" value="2"/>
</dbReference>
<dbReference type="CDD" id="cd08411">
    <property type="entry name" value="PBP2_OxyR"/>
    <property type="match status" value="1"/>
</dbReference>
<dbReference type="InterPro" id="IPR036388">
    <property type="entry name" value="WH-like_DNA-bd_sf"/>
</dbReference>
<evidence type="ECO:0000256" key="5">
    <source>
        <dbReference type="ARBA" id="ARBA00023163"/>
    </source>
</evidence>
<dbReference type="Proteomes" id="UP000244173">
    <property type="component" value="Chromosome"/>
</dbReference>
<dbReference type="InterPro" id="IPR036390">
    <property type="entry name" value="WH_DNA-bd_sf"/>
</dbReference>
<feature type="domain" description="HTH lysR-type" evidence="6">
    <location>
        <begin position="1"/>
        <end position="57"/>
    </location>
</feature>
<evidence type="ECO:0000259" key="6">
    <source>
        <dbReference type="PROSITE" id="PS50931"/>
    </source>
</evidence>
<sequence>MTLTELKYIVAVARERHFGRAAAACFVSQPTLSIAVKKLEDELGVTLFERGSDISVTDIGRQVVEQAQVVLEQAAVVKRIAGERQNELVGPLKLGIIFTIGPYLLPKLIPALRHVAPDMPLYLEENYTSRLADMLKSGEIDAAIVAEPFDEPNIVTLPLYDEPFVIATPKDHPWADRDAIQPHELANEAVLLLTQGNCFRDQVVEVCDRHAEPVPGGHPLSQALSGSSLTTIRHMVASGVGVTVLPATSVSAADNELLCILPFAGQAPTRRVVVATRKHFPRMGAIHALADAVRSSGLESVTMVGD</sequence>
<dbReference type="AlphaFoldDB" id="A0A2S0P6J9"/>
<evidence type="ECO:0000256" key="4">
    <source>
        <dbReference type="ARBA" id="ARBA00023159"/>
    </source>
</evidence>
<dbReference type="SUPFAM" id="SSF53850">
    <property type="entry name" value="Periplasmic binding protein-like II"/>
    <property type="match status" value="1"/>
</dbReference>
<dbReference type="GO" id="GO:0003677">
    <property type="term" value="F:DNA binding"/>
    <property type="evidence" value="ECO:0007669"/>
    <property type="project" value="UniProtKB-KW"/>
</dbReference>
<dbReference type="PANTHER" id="PTHR30346:SF26">
    <property type="entry name" value="HYDROGEN PEROXIDE-INDUCIBLE GENES ACTIVATOR"/>
    <property type="match status" value="1"/>
</dbReference>
<organism evidence="7 8">
    <name type="scientific">Microvirgula aerodenitrificans</name>
    <dbReference type="NCBI Taxonomy" id="57480"/>
    <lineage>
        <taxon>Bacteria</taxon>
        <taxon>Pseudomonadati</taxon>
        <taxon>Pseudomonadota</taxon>
        <taxon>Betaproteobacteria</taxon>
        <taxon>Neisseriales</taxon>
        <taxon>Aquaspirillaceae</taxon>
        <taxon>Microvirgula</taxon>
    </lineage>
</organism>
<comment type="similarity">
    <text evidence="1">Belongs to the LysR transcriptional regulatory family.</text>
</comment>
<dbReference type="Pfam" id="PF03466">
    <property type="entry name" value="LysR_substrate"/>
    <property type="match status" value="1"/>
</dbReference>
<dbReference type="InterPro" id="IPR000847">
    <property type="entry name" value="LysR_HTH_N"/>
</dbReference>
<name>A0A2S0P6J9_9NEIS</name>
<dbReference type="EMBL" id="CP028519">
    <property type="protein sequence ID" value="AVY93000.1"/>
    <property type="molecule type" value="Genomic_DNA"/>
</dbReference>
<keyword evidence="4" id="KW-0010">Activator</keyword>
<dbReference type="KEGG" id="maer:DAI18_02280"/>
<evidence type="ECO:0000313" key="8">
    <source>
        <dbReference type="Proteomes" id="UP000244173"/>
    </source>
</evidence>
<dbReference type="SUPFAM" id="SSF46785">
    <property type="entry name" value="Winged helix' DNA-binding domain"/>
    <property type="match status" value="1"/>
</dbReference>
<dbReference type="Gene3D" id="1.10.10.10">
    <property type="entry name" value="Winged helix-like DNA-binding domain superfamily/Winged helix DNA-binding domain"/>
    <property type="match status" value="1"/>
</dbReference>